<comment type="catalytic activity">
    <reaction evidence="5 7">
        <text>AMP + ATP = 2 ADP</text>
        <dbReference type="Rhea" id="RHEA:12973"/>
        <dbReference type="ChEBI" id="CHEBI:30616"/>
        <dbReference type="ChEBI" id="CHEBI:456215"/>
        <dbReference type="ChEBI" id="CHEBI:456216"/>
        <dbReference type="EC" id="2.7.4.3"/>
    </reaction>
</comment>
<dbReference type="GO" id="GO:0005737">
    <property type="term" value="C:cytoplasm"/>
    <property type="evidence" value="ECO:0007669"/>
    <property type="project" value="UniProtKB-SubCell"/>
</dbReference>
<proteinExistence type="inferred from homology"/>
<dbReference type="Gene3D" id="3.40.50.300">
    <property type="entry name" value="P-loop containing nucleotide triphosphate hydrolases"/>
    <property type="match status" value="1"/>
</dbReference>
<evidence type="ECO:0000256" key="5">
    <source>
        <dbReference type="HAMAP-Rule" id="MF_00235"/>
    </source>
</evidence>
<keyword evidence="3 5" id="KW-0547">Nucleotide-binding</keyword>
<feature type="region of interest" description="LID" evidence="5">
    <location>
        <begin position="123"/>
        <end position="160"/>
    </location>
</feature>
<comment type="caution">
    <text evidence="5">Lacks conserved residue(s) required for the propagation of feature annotation.</text>
</comment>
<organism evidence="9 10">
    <name type="scientific">Candidatus Annandia adelgestsuga</name>
    <dbReference type="NCBI Taxonomy" id="1302411"/>
    <lineage>
        <taxon>Bacteria</taxon>
        <taxon>Pseudomonadati</taxon>
        <taxon>Pseudomonadota</taxon>
        <taxon>Gammaproteobacteria</taxon>
        <taxon>Enterobacterales</taxon>
        <taxon>Enterobacteriaceae</taxon>
        <taxon>Candidatus Annandia</taxon>
    </lineage>
</organism>
<keyword evidence="5" id="KW-0963">Cytoplasm</keyword>
<dbReference type="InterPro" id="IPR000850">
    <property type="entry name" value="Adenylat/UMP-CMP_kin"/>
</dbReference>
<dbReference type="SUPFAM" id="SSF52540">
    <property type="entry name" value="P-loop containing nucleoside triphosphate hydrolases"/>
    <property type="match status" value="1"/>
</dbReference>
<evidence type="ECO:0000259" key="8">
    <source>
        <dbReference type="Pfam" id="PF05191"/>
    </source>
</evidence>
<evidence type="ECO:0000256" key="1">
    <source>
        <dbReference type="ARBA" id="ARBA00022679"/>
    </source>
</evidence>
<feature type="binding site" evidence="5">
    <location>
        <begin position="57"/>
        <end position="59"/>
    </location>
    <ligand>
        <name>AMP</name>
        <dbReference type="ChEBI" id="CHEBI:456215"/>
    </ligand>
</feature>
<dbReference type="RefSeq" id="WP_126071635.1">
    <property type="nucleotide sequence ID" value="NZ_CP026513.1"/>
</dbReference>
<comment type="pathway">
    <text evidence="5">Purine metabolism; AMP biosynthesis via salvage pathway; AMP from ADP: step 1/1.</text>
</comment>
<dbReference type="InterPro" id="IPR033690">
    <property type="entry name" value="Adenylat_kinase_CS"/>
</dbReference>
<evidence type="ECO:0000313" key="9">
    <source>
        <dbReference type="EMBL" id="AZP36363.1"/>
    </source>
</evidence>
<keyword evidence="5 7" id="KW-0067">ATP-binding</keyword>
<feature type="binding site" evidence="5">
    <location>
        <begin position="133"/>
        <end position="134"/>
    </location>
    <ligand>
        <name>ATP</name>
        <dbReference type="ChEBI" id="CHEBI:30616"/>
    </ligand>
</feature>
<evidence type="ECO:0000256" key="4">
    <source>
        <dbReference type="ARBA" id="ARBA00022777"/>
    </source>
</evidence>
<dbReference type="PROSITE" id="PS00113">
    <property type="entry name" value="ADENYLATE_KINASE"/>
    <property type="match status" value="1"/>
</dbReference>
<comment type="similarity">
    <text evidence="5 6">Belongs to the adenylate kinase family.</text>
</comment>
<comment type="domain">
    <text evidence="5">Consists of three domains, a large central CORE domain and two small peripheral domains, NMPbind and LID, which undergo movements during catalysis. The LID domain closes over the site of phosphoryl transfer upon ATP binding. Assembling and dissambling the active center during each catalytic cycle provides an effective means to prevent ATP hydrolysis.</text>
</comment>
<dbReference type="InterPro" id="IPR007862">
    <property type="entry name" value="Adenylate_kinase_lid-dom"/>
</dbReference>
<dbReference type="HAMAP" id="MF_00235">
    <property type="entry name" value="Adenylate_kinase_Adk"/>
    <property type="match status" value="1"/>
</dbReference>
<feature type="domain" description="Adenylate kinase active site lid" evidence="8">
    <location>
        <begin position="124"/>
        <end position="159"/>
    </location>
</feature>
<dbReference type="AlphaFoldDB" id="A0A3S9J7T8"/>
<dbReference type="UniPathway" id="UPA00588">
    <property type="reaction ID" value="UER00649"/>
</dbReference>
<comment type="function">
    <text evidence="5">Catalyzes the reversible transfer of the terminal phosphate group between ATP and AMP. Plays an important role in cellular energy homeostasis and in adenine nucleotide metabolism.</text>
</comment>
<dbReference type="InterPro" id="IPR027417">
    <property type="entry name" value="P-loop_NTPase"/>
</dbReference>
<feature type="region of interest" description="NMP" evidence="5">
    <location>
        <begin position="30"/>
        <end position="59"/>
    </location>
</feature>
<accession>A0A3S9J7T8</accession>
<keyword evidence="1 5" id="KW-0808">Transferase</keyword>
<sequence>MYIILVGAPGSGKGTQSKIISKKYKIPHISVGDLLRFNFYKNKKKYNSINNIMKKGKLIKNEKVISMVIKKILEKKYFKKFILDGIPRNIFQTIFFKNFFNSCIYFVFELITDNSIIIDRVKGRLIHPKSGRIYNTKYFPPINKNKDDFTGEPLIKRNDDKKEILIKRLINYHKNNILISSYYNKEYKHGKIIYNRICGNGNVYDINKRIELIINNYI</sequence>
<keyword evidence="10" id="KW-1185">Reference proteome</keyword>
<evidence type="ECO:0000256" key="6">
    <source>
        <dbReference type="RuleBase" id="RU003330"/>
    </source>
</evidence>
<dbReference type="NCBIfam" id="TIGR01351">
    <property type="entry name" value="adk"/>
    <property type="match status" value="1"/>
</dbReference>
<dbReference type="Proteomes" id="UP000274458">
    <property type="component" value="Chromosome"/>
</dbReference>
<evidence type="ECO:0000256" key="2">
    <source>
        <dbReference type="ARBA" id="ARBA00022727"/>
    </source>
</evidence>
<gene>
    <name evidence="5 9" type="primary">adk</name>
    <name evidence="9" type="ORF">C3B56_00276</name>
</gene>
<dbReference type="Pfam" id="PF00406">
    <property type="entry name" value="ADK"/>
    <property type="match status" value="1"/>
</dbReference>
<dbReference type="CDD" id="cd01428">
    <property type="entry name" value="ADK"/>
    <property type="match status" value="1"/>
</dbReference>
<protein>
    <recommendedName>
        <fullName evidence="5 7">Adenylate kinase</fullName>
        <shortName evidence="5">AK</shortName>
        <ecNumber evidence="5 7">2.7.4.3</ecNumber>
    </recommendedName>
    <alternativeName>
        <fullName evidence="5">ATP-AMP transphosphorylase</fullName>
    </alternativeName>
    <alternativeName>
        <fullName evidence="5">ATP:AMP phosphotransferase</fullName>
    </alternativeName>
    <alternativeName>
        <fullName evidence="5">Adenylate monophosphate kinase</fullName>
    </alternativeName>
</protein>
<feature type="binding site" evidence="5">
    <location>
        <begin position="10"/>
        <end position="15"/>
    </location>
    <ligand>
        <name>ATP</name>
        <dbReference type="ChEBI" id="CHEBI:30616"/>
    </ligand>
</feature>
<feature type="binding site" evidence="5">
    <location>
        <position position="124"/>
    </location>
    <ligand>
        <name>ATP</name>
        <dbReference type="ChEBI" id="CHEBI:30616"/>
    </ligand>
</feature>
<dbReference type="GO" id="GO:0004017">
    <property type="term" value="F:AMP kinase activity"/>
    <property type="evidence" value="ECO:0007669"/>
    <property type="project" value="UniProtKB-UniRule"/>
</dbReference>
<evidence type="ECO:0000256" key="3">
    <source>
        <dbReference type="ARBA" id="ARBA00022741"/>
    </source>
</evidence>
<dbReference type="OrthoDB" id="9805030at2"/>
<evidence type="ECO:0000313" key="10">
    <source>
        <dbReference type="Proteomes" id="UP000274458"/>
    </source>
</evidence>
<evidence type="ECO:0000256" key="7">
    <source>
        <dbReference type="RuleBase" id="RU003331"/>
    </source>
</evidence>
<dbReference type="EC" id="2.7.4.3" evidence="5 7"/>
<dbReference type="InterPro" id="IPR006259">
    <property type="entry name" value="Adenyl_kin_sub"/>
</dbReference>
<dbReference type="Pfam" id="PF05191">
    <property type="entry name" value="ADK_lid"/>
    <property type="match status" value="1"/>
</dbReference>
<dbReference type="PANTHER" id="PTHR23359">
    <property type="entry name" value="NUCLEOTIDE KINASE"/>
    <property type="match status" value="1"/>
</dbReference>
<feature type="binding site" evidence="5">
    <location>
        <position position="36"/>
    </location>
    <ligand>
        <name>AMP</name>
        <dbReference type="ChEBI" id="CHEBI:456215"/>
    </ligand>
</feature>
<reference evidence="9 10" key="1">
    <citation type="journal article" date="2018" name="Genome Biol. Evol.">
        <title>Partnering With a Pest: Genomes of Hemlock Woolly Adelgid Symbionts Reveal Atypical Nutritional Provisioning Patterns in Dual-Obligate Bacteria.</title>
        <authorList>
            <person name="Weglarz K.M."/>
            <person name="Havill N.P."/>
            <person name="Burke G.R."/>
            <person name="von Dohlen C.D."/>
        </authorList>
    </citation>
    <scope>NUCLEOTIDE SEQUENCE [LARGE SCALE GENOMIC DNA]</scope>
    <source>
        <strain evidence="9">ENA</strain>
    </source>
</reference>
<feature type="binding site" evidence="5">
    <location>
        <position position="201"/>
    </location>
    <ligand>
        <name>ATP</name>
        <dbReference type="ChEBI" id="CHEBI:30616"/>
    </ligand>
</feature>
<comment type="subunit">
    <text evidence="5 7">Monomer.</text>
</comment>
<dbReference type="GO" id="GO:0005524">
    <property type="term" value="F:ATP binding"/>
    <property type="evidence" value="ECO:0007669"/>
    <property type="project" value="UniProtKB-UniRule"/>
</dbReference>
<dbReference type="GO" id="GO:0044209">
    <property type="term" value="P:AMP salvage"/>
    <property type="evidence" value="ECO:0007669"/>
    <property type="project" value="UniProtKB-UniRule"/>
</dbReference>
<keyword evidence="2 5" id="KW-0545">Nucleotide biosynthesis</keyword>
<feature type="binding site" evidence="5">
    <location>
        <position position="168"/>
    </location>
    <ligand>
        <name>AMP</name>
        <dbReference type="ChEBI" id="CHEBI:456215"/>
    </ligand>
</feature>
<comment type="subcellular location">
    <subcellularLocation>
        <location evidence="5 7">Cytoplasm</location>
    </subcellularLocation>
</comment>
<keyword evidence="4 5" id="KW-0418">Kinase</keyword>
<dbReference type="EMBL" id="CP026513">
    <property type="protein sequence ID" value="AZP36363.1"/>
    <property type="molecule type" value="Genomic_DNA"/>
</dbReference>
<feature type="binding site" evidence="5">
    <location>
        <position position="157"/>
    </location>
    <ligand>
        <name>AMP</name>
        <dbReference type="ChEBI" id="CHEBI:456215"/>
    </ligand>
</feature>
<feature type="binding site" evidence="5">
    <location>
        <position position="92"/>
    </location>
    <ligand>
        <name>AMP</name>
        <dbReference type="ChEBI" id="CHEBI:456215"/>
    </ligand>
</feature>
<dbReference type="PRINTS" id="PR00094">
    <property type="entry name" value="ADENYLTKNASE"/>
</dbReference>
<name>A0A3S9J7T8_9ENTR</name>
<dbReference type="KEGG" id="aade:C3B56_00276"/>